<feature type="region of interest" description="Disordered" evidence="1">
    <location>
        <begin position="201"/>
        <end position="260"/>
    </location>
</feature>
<dbReference type="KEGG" id="mgg:MPLG2_2947"/>
<dbReference type="Proteomes" id="UP000238164">
    <property type="component" value="Chromosome 1"/>
</dbReference>
<keyword evidence="3" id="KW-1185">Reference proteome</keyword>
<accession>A0A2N9JKJ5</accession>
<protein>
    <recommendedName>
        <fullName evidence="4">Bacteriocin-protection, YdeI or OmpD-Associated</fullName>
    </recommendedName>
</protein>
<organism evidence="2 3">
    <name type="scientific">Micropruina glycogenica</name>
    <dbReference type="NCBI Taxonomy" id="75385"/>
    <lineage>
        <taxon>Bacteria</taxon>
        <taxon>Bacillati</taxon>
        <taxon>Actinomycetota</taxon>
        <taxon>Actinomycetes</taxon>
        <taxon>Propionibacteriales</taxon>
        <taxon>Nocardioidaceae</taxon>
        <taxon>Micropruina</taxon>
    </lineage>
</organism>
<dbReference type="EMBL" id="LT985188">
    <property type="protein sequence ID" value="SPD87977.1"/>
    <property type="molecule type" value="Genomic_DNA"/>
</dbReference>
<dbReference type="OrthoDB" id="9796999at2"/>
<dbReference type="Pfam" id="PF13376">
    <property type="entry name" value="OmdA"/>
    <property type="match status" value="1"/>
</dbReference>
<name>A0A2N9JKJ5_9ACTN</name>
<dbReference type="AlphaFoldDB" id="A0A2N9JKJ5"/>
<evidence type="ECO:0008006" key="4">
    <source>
        <dbReference type="Google" id="ProtNLM"/>
    </source>
</evidence>
<proteinExistence type="predicted"/>
<feature type="compositionally biased region" description="Basic and acidic residues" evidence="1">
    <location>
        <begin position="218"/>
        <end position="260"/>
    </location>
</feature>
<evidence type="ECO:0000256" key="1">
    <source>
        <dbReference type="SAM" id="MobiDB-lite"/>
    </source>
</evidence>
<reference evidence="2 3" key="1">
    <citation type="submission" date="2018-02" db="EMBL/GenBank/DDBJ databases">
        <authorList>
            <person name="Cohen D.B."/>
            <person name="Kent A.D."/>
        </authorList>
    </citation>
    <scope>NUCLEOTIDE SEQUENCE [LARGE SCALE GENOMIC DNA]</scope>
    <source>
        <strain evidence="2">1</strain>
    </source>
</reference>
<gene>
    <name evidence="2" type="ORF">MPLG2_2947</name>
</gene>
<sequence>MATWIGGTGDAPARFFSGPDAFDAWLAEHHASETELWAGLFKKHVAHQGLTWDEAVPVALCWGWIDSIMHRLDGDTVRQRWTPRKPASNWSRVNIGLVEQLITDGRMQPAGLAAYERRRKDDPGYSYETMPTDLPEAYAARLRADPAAAAFFYDRATASYRRVCVNWVTSAKTEATREKRLADLIADSAAGLLIRPQRYGTPPKWAQPLVEPVETEPPVERVETDPPVERVETRPLNSGHDRDPTSGHDPAHTAEPAKGE</sequence>
<evidence type="ECO:0000313" key="2">
    <source>
        <dbReference type="EMBL" id="SPD87977.1"/>
    </source>
</evidence>
<dbReference type="RefSeq" id="WP_105186587.1">
    <property type="nucleotide sequence ID" value="NZ_BAAAGO010000035.1"/>
</dbReference>
<evidence type="ECO:0000313" key="3">
    <source>
        <dbReference type="Proteomes" id="UP000238164"/>
    </source>
</evidence>